<dbReference type="Gene3D" id="1.10.10.10">
    <property type="entry name" value="Winged helix-like DNA-binding domain superfamily/Winged helix DNA-binding domain"/>
    <property type="match status" value="1"/>
</dbReference>
<evidence type="ECO:0000313" key="6">
    <source>
        <dbReference type="Proteomes" id="UP001202402"/>
    </source>
</evidence>
<dbReference type="SMART" id="SM00418">
    <property type="entry name" value="HTH_ARSR"/>
    <property type="match status" value="1"/>
</dbReference>
<keyword evidence="3" id="KW-0804">Transcription</keyword>
<sequence length="375" mass="43728">MNEVTIASPNLFYESLSFLERAYHKEIEYDGNDYEQLYKSLSAKQLFDERKLHRKIKAAKALQKKVCKSVNLTQEEIQLYFSSEGGGTRSIAKALAAAYIDYQCTDLEYMKKQAYALCDTYGYSLFLFAFCKEDMLEQEEIENKDVNFMTFLKQKKDISDSDKWKLAMICQDIKGYLRTLFDLLEPAVHMMEKEIQLYTSLIIDFQAYLQTLVDKEMEAGKEISIQSFCDDAFMDKESIDKKIIISPSIAELNAITWVKNNKIDQDSCIYFIGILMDDSYHRENHVLSREALLQNLKLLSDHSKFEILKLLRHKSMYGQEICEQLNLSKATISHHMAALSSANFITIREEKNRLYYDINETFINDLLQHLSKELL</sequence>
<evidence type="ECO:0000259" key="4">
    <source>
        <dbReference type="PROSITE" id="PS50987"/>
    </source>
</evidence>
<reference evidence="5 6" key="1">
    <citation type="submission" date="2022-02" db="EMBL/GenBank/DDBJ databases">
        <title>Genome of Erysipelotrichaceae sp. nov. NSJ-176 isolated from human feces.</title>
        <authorList>
            <person name="Abdugheni R."/>
        </authorList>
    </citation>
    <scope>NUCLEOTIDE SEQUENCE [LARGE SCALE GENOMIC DNA]</scope>
    <source>
        <strain evidence="5 6">NSJ-176</strain>
    </source>
</reference>
<keyword evidence="2" id="KW-0238">DNA-binding</keyword>
<dbReference type="NCBIfam" id="NF033788">
    <property type="entry name" value="HTH_metalloreg"/>
    <property type="match status" value="1"/>
</dbReference>
<evidence type="ECO:0000313" key="5">
    <source>
        <dbReference type="EMBL" id="MCH4284998.1"/>
    </source>
</evidence>
<dbReference type="Proteomes" id="UP001202402">
    <property type="component" value="Unassembled WGS sequence"/>
</dbReference>
<proteinExistence type="predicted"/>
<dbReference type="PRINTS" id="PR00778">
    <property type="entry name" value="HTHARSR"/>
</dbReference>
<dbReference type="InterPro" id="IPR036388">
    <property type="entry name" value="WH-like_DNA-bd_sf"/>
</dbReference>
<dbReference type="PANTHER" id="PTHR33154">
    <property type="entry name" value="TRANSCRIPTIONAL REGULATOR, ARSR FAMILY"/>
    <property type="match status" value="1"/>
</dbReference>
<evidence type="ECO:0000256" key="1">
    <source>
        <dbReference type="ARBA" id="ARBA00023015"/>
    </source>
</evidence>
<feature type="domain" description="HTH arsR-type" evidence="4">
    <location>
        <begin position="284"/>
        <end position="375"/>
    </location>
</feature>
<dbReference type="EMBL" id="JAKVPQ010000004">
    <property type="protein sequence ID" value="MCH4284998.1"/>
    <property type="molecule type" value="Genomic_DNA"/>
</dbReference>
<dbReference type="RefSeq" id="WP_117455469.1">
    <property type="nucleotide sequence ID" value="NZ_JAKVPQ010000004.1"/>
</dbReference>
<comment type="caution">
    <text evidence="5">The sequence shown here is derived from an EMBL/GenBank/DDBJ whole genome shotgun (WGS) entry which is preliminary data.</text>
</comment>
<dbReference type="InterPro" id="IPR011991">
    <property type="entry name" value="ArsR-like_HTH"/>
</dbReference>
<dbReference type="PROSITE" id="PS50987">
    <property type="entry name" value="HTH_ARSR_2"/>
    <property type="match status" value="1"/>
</dbReference>
<evidence type="ECO:0000256" key="2">
    <source>
        <dbReference type="ARBA" id="ARBA00023125"/>
    </source>
</evidence>
<evidence type="ECO:0000256" key="3">
    <source>
        <dbReference type="ARBA" id="ARBA00023163"/>
    </source>
</evidence>
<protein>
    <submittedName>
        <fullName evidence="5">Metalloregulator ArsR/SmtB family transcription factor</fullName>
    </submittedName>
</protein>
<dbReference type="Pfam" id="PF01022">
    <property type="entry name" value="HTH_5"/>
    <property type="match status" value="1"/>
</dbReference>
<dbReference type="InterPro" id="IPR036390">
    <property type="entry name" value="WH_DNA-bd_sf"/>
</dbReference>
<dbReference type="InterPro" id="IPR051081">
    <property type="entry name" value="HTH_MetalResp_TranReg"/>
</dbReference>
<keyword evidence="6" id="KW-1185">Reference proteome</keyword>
<dbReference type="PANTHER" id="PTHR33154:SF33">
    <property type="entry name" value="TRANSCRIPTIONAL REPRESSOR SDPR"/>
    <property type="match status" value="1"/>
</dbReference>
<gene>
    <name evidence="5" type="ORF">LQE99_07630</name>
</gene>
<name>A0ABS9R747_9FIRM</name>
<accession>A0ABS9R747</accession>
<dbReference type="SUPFAM" id="SSF46785">
    <property type="entry name" value="Winged helix' DNA-binding domain"/>
    <property type="match status" value="1"/>
</dbReference>
<dbReference type="InterPro" id="IPR001845">
    <property type="entry name" value="HTH_ArsR_DNA-bd_dom"/>
</dbReference>
<organism evidence="5 6">
    <name type="scientific">Amedibacillus hominis</name>
    <dbReference type="NCBI Taxonomy" id="2897776"/>
    <lineage>
        <taxon>Bacteria</taxon>
        <taxon>Bacillati</taxon>
        <taxon>Bacillota</taxon>
        <taxon>Erysipelotrichia</taxon>
        <taxon>Erysipelotrichales</taxon>
        <taxon>Erysipelotrichaceae</taxon>
        <taxon>Amedibacillus</taxon>
    </lineage>
</organism>
<keyword evidence="1" id="KW-0805">Transcription regulation</keyword>
<dbReference type="CDD" id="cd00090">
    <property type="entry name" value="HTH_ARSR"/>
    <property type="match status" value="1"/>
</dbReference>